<evidence type="ECO:0000313" key="2">
    <source>
        <dbReference type="EMBL" id="BAY17441.1"/>
    </source>
</evidence>
<feature type="region of interest" description="Disordered" evidence="1">
    <location>
        <begin position="112"/>
        <end position="137"/>
    </location>
</feature>
<evidence type="ECO:0000313" key="3">
    <source>
        <dbReference type="Proteomes" id="UP000218287"/>
    </source>
</evidence>
<gene>
    <name evidence="2" type="ORF">NIES21_32790</name>
</gene>
<proteinExistence type="predicted"/>
<dbReference type="AlphaFoldDB" id="A0A1Z4GIU9"/>
<dbReference type="EMBL" id="AP018174">
    <property type="protein sequence ID" value="BAY17441.1"/>
    <property type="molecule type" value="Genomic_DNA"/>
</dbReference>
<organism evidence="2 3">
    <name type="scientific">Anabaenopsis circularis NIES-21</name>
    <dbReference type="NCBI Taxonomy" id="1085406"/>
    <lineage>
        <taxon>Bacteria</taxon>
        <taxon>Bacillati</taxon>
        <taxon>Cyanobacteriota</taxon>
        <taxon>Cyanophyceae</taxon>
        <taxon>Nostocales</taxon>
        <taxon>Nodulariaceae</taxon>
        <taxon>Anabaenopsis</taxon>
    </lineage>
</organism>
<dbReference type="Proteomes" id="UP000218287">
    <property type="component" value="Chromosome"/>
</dbReference>
<feature type="compositionally biased region" description="Basic residues" evidence="1">
    <location>
        <begin position="119"/>
        <end position="137"/>
    </location>
</feature>
<reference evidence="2 3" key="1">
    <citation type="submission" date="2017-06" db="EMBL/GenBank/DDBJ databases">
        <title>Genome sequencing of cyanobaciteial culture collection at National Institute for Environmental Studies (NIES).</title>
        <authorList>
            <person name="Hirose Y."/>
            <person name="Shimura Y."/>
            <person name="Fujisawa T."/>
            <person name="Nakamura Y."/>
            <person name="Kawachi M."/>
        </authorList>
    </citation>
    <scope>NUCLEOTIDE SEQUENCE [LARGE SCALE GENOMIC DNA]</scope>
    <source>
        <strain evidence="2 3">NIES-21</strain>
    </source>
</reference>
<protein>
    <submittedName>
        <fullName evidence="2">Uncharacterized protein</fullName>
    </submittedName>
</protein>
<sequence>MLSKKLRVDSQQENFMAQRKRNSIALTKAERRIEGIQAINPELDFGNGCSIVTYNTKIYDVREKLAAYNQARIMVEKAQNALLESERGLNDFSEQMLVSVASRFGKDSYEYGMAGGTRKSNRKKPRSTIKQKIKPVA</sequence>
<accession>A0A1Z4GIU9</accession>
<evidence type="ECO:0000256" key="1">
    <source>
        <dbReference type="SAM" id="MobiDB-lite"/>
    </source>
</evidence>
<keyword evidence="3" id="KW-1185">Reference proteome</keyword>
<name>A0A1Z4GIU9_9CYAN</name>